<keyword evidence="1 6" id="KW-1277">Toxin-antitoxin system</keyword>
<dbReference type="GO" id="GO:0016757">
    <property type="term" value="F:glycosyltransferase activity"/>
    <property type="evidence" value="ECO:0007669"/>
    <property type="project" value="UniProtKB-KW"/>
</dbReference>
<sequence length="166" mass="18798">MNLQETLNHYGITSIWHFTDASNLASIEKYGLLSLDLLTQQKVHVPCYGGDELSHRLDRGKGLDKFVHLAIIRDHPMQYMKVKNGIIKNPIWLEIDTSVLFENESGCCNQLANASSAKCYKIEQLAEVVDLKTLLNKPHWSESVRKSQLIVANKIDYSKILGVHHG</sequence>
<evidence type="ECO:0000256" key="5">
    <source>
        <dbReference type="ARBA" id="ARBA00023125"/>
    </source>
</evidence>
<keyword evidence="2" id="KW-0328">Glycosyltransferase</keyword>
<dbReference type="PROSITE" id="PS52018">
    <property type="entry name" value="DART"/>
    <property type="match status" value="1"/>
</dbReference>
<evidence type="ECO:0000256" key="4">
    <source>
        <dbReference type="ARBA" id="ARBA00022695"/>
    </source>
</evidence>
<comment type="caution">
    <text evidence="6">Lacks conserved residue(s) required for the propagation of feature annotation.</text>
</comment>
<dbReference type="AlphaFoldDB" id="A0A6S6SGW8"/>
<dbReference type="InterPro" id="IPR029494">
    <property type="entry name" value="DarT"/>
</dbReference>
<proteinExistence type="inferred from homology"/>
<protein>
    <recommendedName>
        <fullName evidence="7">DarT domain-containing protein</fullName>
    </recommendedName>
</protein>
<evidence type="ECO:0000313" key="8">
    <source>
        <dbReference type="EMBL" id="CAA6802582.1"/>
    </source>
</evidence>
<evidence type="ECO:0000256" key="6">
    <source>
        <dbReference type="PROSITE-ProRule" id="PRU01362"/>
    </source>
</evidence>
<evidence type="ECO:0000259" key="7">
    <source>
        <dbReference type="PROSITE" id="PS52018"/>
    </source>
</evidence>
<accession>A0A6S6SGW8</accession>
<evidence type="ECO:0000256" key="3">
    <source>
        <dbReference type="ARBA" id="ARBA00022679"/>
    </source>
</evidence>
<evidence type="ECO:0000256" key="1">
    <source>
        <dbReference type="ARBA" id="ARBA00022649"/>
    </source>
</evidence>
<dbReference type="Pfam" id="PF14487">
    <property type="entry name" value="DarT"/>
    <property type="match status" value="1"/>
</dbReference>
<dbReference type="GO" id="GO:0003677">
    <property type="term" value="F:DNA binding"/>
    <property type="evidence" value="ECO:0007669"/>
    <property type="project" value="UniProtKB-UniRule"/>
</dbReference>
<gene>
    <name evidence="8" type="ORF">HELGO_WM31031</name>
</gene>
<keyword evidence="3" id="KW-0808">Transferase</keyword>
<keyword evidence="4" id="KW-0548">Nucleotidyltransferase</keyword>
<name>A0A6S6SGW8_9BACT</name>
<dbReference type="GO" id="GO:0016779">
    <property type="term" value="F:nucleotidyltransferase activity"/>
    <property type="evidence" value="ECO:0007669"/>
    <property type="project" value="UniProtKB-KW"/>
</dbReference>
<organism evidence="8">
    <name type="scientific">uncultured Sulfurovum sp</name>
    <dbReference type="NCBI Taxonomy" id="269237"/>
    <lineage>
        <taxon>Bacteria</taxon>
        <taxon>Pseudomonadati</taxon>
        <taxon>Campylobacterota</taxon>
        <taxon>Epsilonproteobacteria</taxon>
        <taxon>Campylobacterales</taxon>
        <taxon>Sulfurovaceae</taxon>
        <taxon>Sulfurovum</taxon>
        <taxon>environmental samples</taxon>
    </lineage>
</organism>
<dbReference type="EMBL" id="CACVAS010000023">
    <property type="protein sequence ID" value="CAA6802582.1"/>
    <property type="molecule type" value="Genomic_DNA"/>
</dbReference>
<keyword evidence="5 6" id="KW-0238">DNA-binding</keyword>
<evidence type="ECO:0000256" key="2">
    <source>
        <dbReference type="ARBA" id="ARBA00022676"/>
    </source>
</evidence>
<reference evidence="8" key="1">
    <citation type="submission" date="2020-01" db="EMBL/GenBank/DDBJ databases">
        <authorList>
            <person name="Meier V. D."/>
            <person name="Meier V D."/>
        </authorList>
    </citation>
    <scope>NUCLEOTIDE SEQUENCE</scope>
    <source>
        <strain evidence="8">HLG_WM_MAG_01</strain>
    </source>
</reference>
<feature type="domain" description="DarT" evidence="7">
    <location>
        <begin position="13"/>
        <end position="166"/>
    </location>
</feature>
<comment type="similarity">
    <text evidence="6">Belongs to the DarT ADP-ribosyltransferase family.</text>
</comment>